<evidence type="ECO:0000313" key="4">
    <source>
        <dbReference type="Proteomes" id="UP000012283"/>
    </source>
</evidence>
<dbReference type="Proteomes" id="UP000012283">
    <property type="component" value="Unassembled WGS sequence"/>
</dbReference>
<dbReference type="PATRIC" id="fig|1308866.3.peg.498"/>
<dbReference type="AlphaFoldDB" id="N4WYH0"/>
<dbReference type="SFLD" id="SFLDG01129">
    <property type="entry name" value="C1.5:_HAD__Beta-PGM__Phosphata"/>
    <property type="match status" value="1"/>
</dbReference>
<dbReference type="InterPro" id="IPR023214">
    <property type="entry name" value="HAD_sf"/>
</dbReference>
<protein>
    <submittedName>
        <fullName evidence="3">Had-superfamily hydrolase subfamily ia, variant 3</fullName>
    </submittedName>
</protein>
<dbReference type="InterPro" id="IPR041492">
    <property type="entry name" value="HAD_2"/>
</dbReference>
<keyword evidence="2" id="KW-0460">Magnesium</keyword>
<dbReference type="GO" id="GO:0005829">
    <property type="term" value="C:cytosol"/>
    <property type="evidence" value="ECO:0007669"/>
    <property type="project" value="TreeGrafter"/>
</dbReference>
<dbReference type="GO" id="GO:0008967">
    <property type="term" value="F:phosphoglycolate phosphatase activity"/>
    <property type="evidence" value="ECO:0007669"/>
    <property type="project" value="TreeGrafter"/>
</dbReference>
<dbReference type="Gene3D" id="1.10.150.240">
    <property type="entry name" value="Putative phosphatase, domain 2"/>
    <property type="match status" value="1"/>
</dbReference>
<comment type="caution">
    <text evidence="3">The sequence shown here is derived from an EMBL/GenBank/DDBJ whole genome shotgun (WGS) entry which is preliminary data.</text>
</comment>
<evidence type="ECO:0000313" key="3">
    <source>
        <dbReference type="EMBL" id="ENH98071.1"/>
    </source>
</evidence>
<dbReference type="PANTHER" id="PTHR43434">
    <property type="entry name" value="PHOSPHOGLYCOLATE PHOSPHATASE"/>
    <property type="match status" value="1"/>
</dbReference>
<dbReference type="GO" id="GO:0006281">
    <property type="term" value="P:DNA repair"/>
    <property type="evidence" value="ECO:0007669"/>
    <property type="project" value="TreeGrafter"/>
</dbReference>
<name>N4WYH0_9BACI</name>
<dbReference type="InterPro" id="IPR036412">
    <property type="entry name" value="HAD-like_sf"/>
</dbReference>
<dbReference type="SFLD" id="SFLDS00003">
    <property type="entry name" value="Haloacid_Dehalogenase"/>
    <property type="match status" value="1"/>
</dbReference>
<keyword evidence="4" id="KW-1185">Reference proteome</keyword>
<dbReference type="InterPro" id="IPR023198">
    <property type="entry name" value="PGP-like_dom2"/>
</dbReference>
<evidence type="ECO:0000256" key="2">
    <source>
        <dbReference type="ARBA" id="ARBA00022842"/>
    </source>
</evidence>
<dbReference type="InterPro" id="IPR050155">
    <property type="entry name" value="HAD-like_hydrolase_sf"/>
</dbReference>
<dbReference type="PANTHER" id="PTHR43434:SF1">
    <property type="entry name" value="PHOSPHOGLYCOLATE PHOSPHATASE"/>
    <property type="match status" value="1"/>
</dbReference>
<dbReference type="SUPFAM" id="SSF56784">
    <property type="entry name" value="HAD-like"/>
    <property type="match status" value="1"/>
</dbReference>
<evidence type="ECO:0000256" key="1">
    <source>
        <dbReference type="ARBA" id="ARBA00022801"/>
    </source>
</evidence>
<dbReference type="eggNOG" id="COG0546">
    <property type="taxonomic scope" value="Bacteria"/>
</dbReference>
<sequence>MEVTIGSESYQAEGLLFDKDGTIIDFYSLWGQWGHDIIQDIYKKLNQDIYFHPHQMSQFIGLDIPGNTWDPKGPLAISGTNELMTILTLYLYQKQIPWNDAYTYVTDSFEKINANLNWSDFIKPIEGIQEFMKHAHQSGLKIAVVTSDSTSEANKHLDILGLKQYIDCVIGHDLVERGKPFHDMADLACCELGIDNQQALMFGDSNSDMQLVKNADMKAGIGVSAQKNSTHLEDANLIIQNYRNCYI</sequence>
<dbReference type="Gene3D" id="3.40.50.1000">
    <property type="entry name" value="HAD superfamily/HAD-like"/>
    <property type="match status" value="1"/>
</dbReference>
<dbReference type="OrthoDB" id="9797743at2"/>
<accession>N4WYH0</accession>
<dbReference type="EMBL" id="APML01000007">
    <property type="protein sequence ID" value="ENH98071.1"/>
    <property type="molecule type" value="Genomic_DNA"/>
</dbReference>
<proteinExistence type="predicted"/>
<dbReference type="RefSeq" id="WP_003463907.1">
    <property type="nucleotide sequence ID" value="NZ_APML01000007.1"/>
</dbReference>
<gene>
    <name evidence="3" type="ORF">J416_02469</name>
</gene>
<organism evidence="3 4">
    <name type="scientific">Gracilibacillus halophilus YIM-C55.5</name>
    <dbReference type="NCBI Taxonomy" id="1308866"/>
    <lineage>
        <taxon>Bacteria</taxon>
        <taxon>Bacillati</taxon>
        <taxon>Bacillota</taxon>
        <taxon>Bacilli</taxon>
        <taxon>Bacillales</taxon>
        <taxon>Bacillaceae</taxon>
        <taxon>Gracilibacillus</taxon>
    </lineage>
</organism>
<keyword evidence="1 3" id="KW-0378">Hydrolase</keyword>
<dbReference type="Pfam" id="PF13419">
    <property type="entry name" value="HAD_2"/>
    <property type="match status" value="1"/>
</dbReference>
<reference evidence="3 4" key="1">
    <citation type="submission" date="2013-03" db="EMBL/GenBank/DDBJ databases">
        <title>Draft genome sequence of Gracibacillus halophilus YIM-C55.5, a moderately halophilic and thermophilic organism from the Xiaochaidamu salt lake.</title>
        <authorList>
            <person name="Sugumar T."/>
            <person name="Polireddy D.R."/>
            <person name="Antony A."/>
            <person name="Madhava Y.R."/>
            <person name="Sivakumar N."/>
        </authorList>
    </citation>
    <scope>NUCLEOTIDE SEQUENCE [LARGE SCALE GENOMIC DNA]</scope>
    <source>
        <strain evidence="3 4">YIM-C55.5</strain>
    </source>
</reference>
<dbReference type="STRING" id="1308866.J416_02469"/>